<organism evidence="1 2">
    <name type="scientific">Linum trigynum</name>
    <dbReference type="NCBI Taxonomy" id="586398"/>
    <lineage>
        <taxon>Eukaryota</taxon>
        <taxon>Viridiplantae</taxon>
        <taxon>Streptophyta</taxon>
        <taxon>Embryophyta</taxon>
        <taxon>Tracheophyta</taxon>
        <taxon>Spermatophyta</taxon>
        <taxon>Magnoliopsida</taxon>
        <taxon>eudicotyledons</taxon>
        <taxon>Gunneridae</taxon>
        <taxon>Pentapetalae</taxon>
        <taxon>rosids</taxon>
        <taxon>fabids</taxon>
        <taxon>Malpighiales</taxon>
        <taxon>Linaceae</taxon>
        <taxon>Linum</taxon>
    </lineage>
</organism>
<dbReference type="EMBL" id="OZ034821">
    <property type="protein sequence ID" value="CAL1407765.1"/>
    <property type="molecule type" value="Genomic_DNA"/>
</dbReference>
<keyword evidence="2" id="KW-1185">Reference proteome</keyword>
<dbReference type="AlphaFoldDB" id="A0AAV2GE44"/>
<reference evidence="1 2" key="1">
    <citation type="submission" date="2024-04" db="EMBL/GenBank/DDBJ databases">
        <authorList>
            <person name="Fracassetti M."/>
        </authorList>
    </citation>
    <scope>NUCLEOTIDE SEQUENCE [LARGE SCALE GENOMIC DNA]</scope>
</reference>
<name>A0AAV2GE44_9ROSI</name>
<evidence type="ECO:0000313" key="1">
    <source>
        <dbReference type="EMBL" id="CAL1407765.1"/>
    </source>
</evidence>
<protein>
    <submittedName>
        <fullName evidence="1">Uncharacterized protein</fullName>
    </submittedName>
</protein>
<dbReference type="Proteomes" id="UP001497516">
    <property type="component" value="Chromosome 8"/>
</dbReference>
<accession>A0AAV2GE44</accession>
<gene>
    <name evidence="1" type="ORF">LTRI10_LOCUS47414</name>
</gene>
<evidence type="ECO:0000313" key="2">
    <source>
        <dbReference type="Proteomes" id="UP001497516"/>
    </source>
</evidence>
<sequence length="76" mass="8340">MSYTFLSCAISCVSTADFSMSQIVQVVSMLEVSIQLGSISFQSKDVRGVQNSLVLLLLRTDMSSTGPSSRSSQRWR</sequence>
<proteinExistence type="predicted"/>